<dbReference type="RefSeq" id="WP_065246934.1">
    <property type="nucleotide sequence ID" value="NZ_LZDL01000031.1"/>
</dbReference>
<organism evidence="2 3">
    <name type="scientific">Haemophilus haemolyticus</name>
    <dbReference type="NCBI Taxonomy" id="726"/>
    <lineage>
        <taxon>Bacteria</taxon>
        <taxon>Pseudomonadati</taxon>
        <taxon>Pseudomonadota</taxon>
        <taxon>Gammaproteobacteria</taxon>
        <taxon>Pasteurellales</taxon>
        <taxon>Pasteurellaceae</taxon>
        <taxon>Haemophilus</taxon>
    </lineage>
</organism>
<evidence type="ECO:0000259" key="1">
    <source>
        <dbReference type="Pfam" id="PF18754"/>
    </source>
</evidence>
<protein>
    <recommendedName>
        <fullName evidence="1">Nucleotide modification associated domain-containing protein</fullName>
    </recommendedName>
</protein>
<dbReference type="InterPro" id="IPR041135">
    <property type="entry name" value="Nmad3"/>
</dbReference>
<accession>A0A1B8PCS3</accession>
<evidence type="ECO:0000313" key="2">
    <source>
        <dbReference type="EMBL" id="OBX45437.1"/>
    </source>
</evidence>
<dbReference type="AlphaFoldDB" id="A0A1B8PCS3"/>
<gene>
    <name evidence="2" type="ORF">A9Z62_05600</name>
</gene>
<dbReference type="EMBL" id="LZDL01000031">
    <property type="protein sequence ID" value="OBX45437.1"/>
    <property type="molecule type" value="Genomic_DNA"/>
</dbReference>
<comment type="caution">
    <text evidence="2">The sequence shown here is derived from an EMBL/GenBank/DDBJ whole genome shotgun (WGS) entry which is preliminary data.</text>
</comment>
<evidence type="ECO:0000313" key="3">
    <source>
        <dbReference type="Proteomes" id="UP000092611"/>
    </source>
</evidence>
<feature type="domain" description="Nucleotide modification associated" evidence="1">
    <location>
        <begin position="2"/>
        <end position="267"/>
    </location>
</feature>
<proteinExistence type="predicted"/>
<dbReference type="Pfam" id="PF18754">
    <property type="entry name" value="Nmad3"/>
    <property type="match status" value="1"/>
</dbReference>
<reference evidence="2 3" key="1">
    <citation type="submission" date="2016-06" db="EMBL/GenBank/DDBJ databases">
        <title>Draft genome of Haemophilus haemolyticus CCUG 24149.</title>
        <authorList>
            <person name="Engstrom-Jakobsson H."/>
            <person name="Salva-Serra F."/>
            <person name="Thorell K."/>
            <person name="Gonzales-Siles L."/>
            <person name="Karlsson R."/>
            <person name="Boulund F."/>
            <person name="Engstrand L."/>
            <person name="Kristiansson E."/>
            <person name="Moore E."/>
        </authorList>
    </citation>
    <scope>NUCLEOTIDE SEQUENCE [LARGE SCALE GENOMIC DNA]</scope>
    <source>
        <strain evidence="2 3">CCUG 24149</strain>
    </source>
</reference>
<name>A0A1B8PCS3_HAEHA</name>
<sequence length="286" mass="33282">MKIILSRKGFDSGKDSGRFPSPILPNGKIISFPIPSSEGNLSWDDLETEEIDLKKIIQDLLPTNYLNKSLHLDPDLNRKKEKRTKGWRPALGQVKAAAGHLLNQHVEKGDLFLFLGWFRHIRQNPQTEKWEYYGPHFHALFGWLEIDKIINVKDMKDLEPYPFLSIHPHYYPADKDENNLIFIAKERSDFVPNSFGGGMFNRFSSNLILTKEGHSRSIWSLPKCFDARNNPNHAMSYHRNLTRWEDDSDNQKVILKTVARGQEFVLDTQYFPEVKNWAINLIKNHV</sequence>
<dbReference type="OrthoDB" id="9772090at2"/>
<dbReference type="Proteomes" id="UP000092611">
    <property type="component" value="Unassembled WGS sequence"/>
</dbReference>